<dbReference type="Proteomes" id="UP000235584">
    <property type="component" value="Chromosome"/>
</dbReference>
<evidence type="ECO:0000313" key="1">
    <source>
        <dbReference type="EMBL" id="AUN97077.1"/>
    </source>
</evidence>
<dbReference type="OrthoDB" id="5292773at2"/>
<dbReference type="SUPFAM" id="SSF56219">
    <property type="entry name" value="DNase I-like"/>
    <property type="match status" value="1"/>
</dbReference>
<dbReference type="Gene3D" id="3.60.10.10">
    <property type="entry name" value="Endonuclease/exonuclease/phosphatase"/>
    <property type="match status" value="1"/>
</dbReference>
<evidence type="ECO:0000313" key="2">
    <source>
        <dbReference type="Proteomes" id="UP000235584"/>
    </source>
</evidence>
<organism evidence="1 2">
    <name type="scientific">Bacteriovorax stolpii</name>
    <name type="common">Bdellovibrio stolpii</name>
    <dbReference type="NCBI Taxonomy" id="960"/>
    <lineage>
        <taxon>Bacteria</taxon>
        <taxon>Pseudomonadati</taxon>
        <taxon>Bdellovibrionota</taxon>
        <taxon>Bacteriovoracia</taxon>
        <taxon>Bacteriovoracales</taxon>
        <taxon>Bacteriovoracaceae</taxon>
        <taxon>Bacteriovorax</taxon>
    </lineage>
</organism>
<dbReference type="KEGG" id="bsto:C0V70_02930"/>
<gene>
    <name evidence="1" type="ORF">C0V70_02930</name>
</gene>
<protein>
    <submittedName>
        <fullName evidence="1">Uncharacterized protein</fullName>
    </submittedName>
</protein>
<proteinExistence type="predicted"/>
<dbReference type="InterPro" id="IPR036691">
    <property type="entry name" value="Endo/exonu/phosph_ase_sf"/>
</dbReference>
<dbReference type="RefSeq" id="WP_102242372.1">
    <property type="nucleotide sequence ID" value="NZ_CP025704.1"/>
</dbReference>
<dbReference type="EMBL" id="CP025704">
    <property type="protein sequence ID" value="AUN97077.1"/>
    <property type="molecule type" value="Genomic_DNA"/>
</dbReference>
<dbReference type="AlphaFoldDB" id="A0A2K9NNK7"/>
<keyword evidence="2" id="KW-1185">Reference proteome</keyword>
<reference evidence="1 2" key="1">
    <citation type="submission" date="2018-01" db="EMBL/GenBank/DDBJ databases">
        <title>Complete genome sequence of Bacteriovorax stolpii DSM12778.</title>
        <authorList>
            <person name="Tang B."/>
            <person name="Chang J."/>
        </authorList>
    </citation>
    <scope>NUCLEOTIDE SEQUENCE [LARGE SCALE GENOMIC DNA]</scope>
    <source>
        <strain evidence="1 2">DSM 12778</strain>
    </source>
</reference>
<accession>A0A2K9NNK7</accession>
<sequence>MKELLLSILVLFAFTLKAQDAVPKVSKSLEDDAQKIAEYQERCETIKMLIVNEEYKVGCYTNYNQYGPSSKAQRATGSLKIANYNLLHPGTSKALFKDYALVAKIMNQYDIVSGLELLATVGRDEQSNKAVVSFLQDSPNILKKYQEQRSKLKDAAKIKELDAKIAKLKSDTYRAYDLYRAPGYLRVLQELKKLDPSWSLLLSPRGDSALIGSVEELVGFYYRANSVTPVINPHCQEYAQEGAGSPVACFITLTEDFMGRDLVQHFARRPFMASFKAGNTAFTLVTSHMVFTYSGDEDAEKDLMKKTFGVESHKELGTGINSANFARYAEVKNTLDFMDRYRKKYKDTKIMLMADMNLVSNNAFWPEVLKAFPGGELLISEATTVSPTRYNSKKEETNGVANDYDHFILDKKAFPSCDEGKVYNYYNEKIYKDVESRYVIRKEVVGLSNKSFESPEVEAYLGLDQIDVLNTEESPILDGDIPPVDDPATIKLEYPLTPAGQSKMDKFVSQFGKYLTGLETVKKDEIVADDFQINERLEGMKRRVFLRQLTNPYYFRFIQEVLSDHFPVVLNCKF</sequence>
<name>A0A2K9NNK7_BACTC</name>